<accession>A0AAD7RUH7</accession>
<evidence type="ECO:0000256" key="1">
    <source>
        <dbReference type="SAM" id="MobiDB-lite"/>
    </source>
</evidence>
<sequence length="148" mass="15848">MKRECAPLTRRHPSLVGRLPLFVSGGGTDVGGGESAHSCRLYGSVSATPKPAPPPRPAPRPGPHHGLPARGPESQPPQSPISQLCQPQEMEGRGRVYQSLLPERLIPSHIQLPLRVKITLGPTSISQSCLTGTVYKSNGNQKLSRRSL</sequence>
<dbReference type="EMBL" id="JAINUG010000170">
    <property type="protein sequence ID" value="KAJ8390393.1"/>
    <property type="molecule type" value="Genomic_DNA"/>
</dbReference>
<gene>
    <name evidence="2" type="ORF">AAFF_G00107870</name>
</gene>
<evidence type="ECO:0000313" key="2">
    <source>
        <dbReference type="EMBL" id="KAJ8390393.1"/>
    </source>
</evidence>
<organism evidence="2 3">
    <name type="scientific">Aldrovandia affinis</name>
    <dbReference type="NCBI Taxonomy" id="143900"/>
    <lineage>
        <taxon>Eukaryota</taxon>
        <taxon>Metazoa</taxon>
        <taxon>Chordata</taxon>
        <taxon>Craniata</taxon>
        <taxon>Vertebrata</taxon>
        <taxon>Euteleostomi</taxon>
        <taxon>Actinopterygii</taxon>
        <taxon>Neopterygii</taxon>
        <taxon>Teleostei</taxon>
        <taxon>Notacanthiformes</taxon>
        <taxon>Halosauridae</taxon>
        <taxon>Aldrovandia</taxon>
    </lineage>
</organism>
<feature type="compositionally biased region" description="Pro residues" evidence="1">
    <location>
        <begin position="50"/>
        <end position="61"/>
    </location>
</feature>
<name>A0AAD7RUH7_9TELE</name>
<reference evidence="2" key="1">
    <citation type="journal article" date="2023" name="Science">
        <title>Genome structures resolve the early diversification of teleost fishes.</title>
        <authorList>
            <person name="Parey E."/>
            <person name="Louis A."/>
            <person name="Montfort J."/>
            <person name="Bouchez O."/>
            <person name="Roques C."/>
            <person name="Iampietro C."/>
            <person name="Lluch J."/>
            <person name="Castinel A."/>
            <person name="Donnadieu C."/>
            <person name="Desvignes T."/>
            <person name="Floi Bucao C."/>
            <person name="Jouanno E."/>
            <person name="Wen M."/>
            <person name="Mejri S."/>
            <person name="Dirks R."/>
            <person name="Jansen H."/>
            <person name="Henkel C."/>
            <person name="Chen W.J."/>
            <person name="Zahm M."/>
            <person name="Cabau C."/>
            <person name="Klopp C."/>
            <person name="Thompson A.W."/>
            <person name="Robinson-Rechavi M."/>
            <person name="Braasch I."/>
            <person name="Lecointre G."/>
            <person name="Bobe J."/>
            <person name="Postlethwait J.H."/>
            <person name="Berthelot C."/>
            <person name="Roest Crollius H."/>
            <person name="Guiguen Y."/>
        </authorList>
    </citation>
    <scope>NUCLEOTIDE SEQUENCE</scope>
    <source>
        <strain evidence="2">NC1722</strain>
    </source>
</reference>
<feature type="compositionally biased region" description="Gly residues" evidence="1">
    <location>
        <begin position="24"/>
        <end position="34"/>
    </location>
</feature>
<proteinExistence type="predicted"/>
<keyword evidence="3" id="KW-1185">Reference proteome</keyword>
<protein>
    <submittedName>
        <fullName evidence="2">Uncharacterized protein</fullName>
    </submittedName>
</protein>
<dbReference type="AlphaFoldDB" id="A0AAD7RUH7"/>
<feature type="region of interest" description="Disordered" evidence="1">
    <location>
        <begin position="16"/>
        <end position="95"/>
    </location>
</feature>
<comment type="caution">
    <text evidence="2">The sequence shown here is derived from an EMBL/GenBank/DDBJ whole genome shotgun (WGS) entry which is preliminary data.</text>
</comment>
<evidence type="ECO:0000313" key="3">
    <source>
        <dbReference type="Proteomes" id="UP001221898"/>
    </source>
</evidence>
<feature type="compositionally biased region" description="Low complexity" evidence="1">
    <location>
        <begin position="64"/>
        <end position="73"/>
    </location>
</feature>
<dbReference type="Proteomes" id="UP001221898">
    <property type="component" value="Unassembled WGS sequence"/>
</dbReference>